<reference evidence="3" key="1">
    <citation type="journal article" date="2020" name="Stud. Mycol.">
        <title>101 Dothideomycetes genomes: a test case for predicting lifestyles and emergence of pathogens.</title>
        <authorList>
            <person name="Haridas S."/>
            <person name="Albert R."/>
            <person name="Binder M."/>
            <person name="Bloem J."/>
            <person name="Labutti K."/>
            <person name="Salamov A."/>
            <person name="Andreopoulos B."/>
            <person name="Baker S."/>
            <person name="Barry K."/>
            <person name="Bills G."/>
            <person name="Bluhm B."/>
            <person name="Cannon C."/>
            <person name="Castanera R."/>
            <person name="Culley D."/>
            <person name="Daum C."/>
            <person name="Ezra D."/>
            <person name="Gonzalez J."/>
            <person name="Henrissat B."/>
            <person name="Kuo A."/>
            <person name="Liang C."/>
            <person name="Lipzen A."/>
            <person name="Lutzoni F."/>
            <person name="Magnuson J."/>
            <person name="Mondo S."/>
            <person name="Nolan M."/>
            <person name="Ohm R."/>
            <person name="Pangilinan J."/>
            <person name="Park H.-J."/>
            <person name="Ramirez L."/>
            <person name="Alfaro M."/>
            <person name="Sun H."/>
            <person name="Tritt A."/>
            <person name="Yoshinaga Y."/>
            <person name="Zwiers L.-H."/>
            <person name="Turgeon B."/>
            <person name="Goodwin S."/>
            <person name="Spatafora J."/>
            <person name="Crous P."/>
            <person name="Grigoriev I."/>
        </authorList>
    </citation>
    <scope>NUCLEOTIDE SEQUENCE</scope>
    <source>
        <strain evidence="3">CBS 122367</strain>
    </source>
</reference>
<dbReference type="OrthoDB" id="10538963at2759"/>
<dbReference type="AlphaFoldDB" id="A0A6G1IHW0"/>
<evidence type="ECO:0000256" key="2">
    <source>
        <dbReference type="SAM" id="SignalP"/>
    </source>
</evidence>
<evidence type="ECO:0000313" key="4">
    <source>
        <dbReference type="Proteomes" id="UP000799291"/>
    </source>
</evidence>
<feature type="transmembrane region" description="Helical" evidence="1">
    <location>
        <begin position="37"/>
        <end position="54"/>
    </location>
</feature>
<proteinExistence type="predicted"/>
<keyword evidence="4" id="KW-1185">Reference proteome</keyword>
<protein>
    <submittedName>
        <fullName evidence="3">Uncharacterized protein</fullName>
    </submittedName>
</protein>
<keyword evidence="2" id="KW-0732">Signal</keyword>
<organism evidence="3 4">
    <name type="scientific">Lentithecium fluviatile CBS 122367</name>
    <dbReference type="NCBI Taxonomy" id="1168545"/>
    <lineage>
        <taxon>Eukaryota</taxon>
        <taxon>Fungi</taxon>
        <taxon>Dikarya</taxon>
        <taxon>Ascomycota</taxon>
        <taxon>Pezizomycotina</taxon>
        <taxon>Dothideomycetes</taxon>
        <taxon>Pleosporomycetidae</taxon>
        <taxon>Pleosporales</taxon>
        <taxon>Massarineae</taxon>
        <taxon>Lentitheciaceae</taxon>
        <taxon>Lentithecium</taxon>
    </lineage>
</organism>
<gene>
    <name evidence="3" type="ORF">K458DRAFT_423785</name>
</gene>
<sequence>MCWDFLAILIPLAHLAPQTSAEFAFATWSNHSGYPNGFSWLVGVTTSAVLFIGFDGTCQMCRSKPDSVQQDNC</sequence>
<keyword evidence="1" id="KW-1133">Transmembrane helix</keyword>
<feature type="chain" id="PRO_5026318836" evidence="2">
    <location>
        <begin position="22"/>
        <end position="73"/>
    </location>
</feature>
<dbReference type="Proteomes" id="UP000799291">
    <property type="component" value="Unassembled WGS sequence"/>
</dbReference>
<keyword evidence="1" id="KW-0472">Membrane</keyword>
<feature type="signal peptide" evidence="2">
    <location>
        <begin position="1"/>
        <end position="21"/>
    </location>
</feature>
<name>A0A6G1IHW0_9PLEO</name>
<evidence type="ECO:0000256" key="1">
    <source>
        <dbReference type="SAM" id="Phobius"/>
    </source>
</evidence>
<dbReference type="EMBL" id="MU005621">
    <property type="protein sequence ID" value="KAF2677531.1"/>
    <property type="molecule type" value="Genomic_DNA"/>
</dbReference>
<accession>A0A6G1IHW0</accession>
<keyword evidence="1" id="KW-0812">Transmembrane</keyword>
<evidence type="ECO:0000313" key="3">
    <source>
        <dbReference type="EMBL" id="KAF2677531.1"/>
    </source>
</evidence>